<dbReference type="InterPro" id="IPR016024">
    <property type="entry name" value="ARM-type_fold"/>
</dbReference>
<dbReference type="EMBL" id="JALLKP010000002">
    <property type="protein sequence ID" value="KAK2196304.1"/>
    <property type="molecule type" value="Genomic_DNA"/>
</dbReference>
<dbReference type="PANTHER" id="PTHR21228">
    <property type="entry name" value="FAST LEU-RICH DOMAIN-CONTAINING"/>
    <property type="match status" value="1"/>
</dbReference>
<keyword evidence="2" id="KW-1185">Reference proteome</keyword>
<dbReference type="Proteomes" id="UP001214638">
    <property type="component" value="Unassembled WGS sequence"/>
</dbReference>
<dbReference type="GO" id="GO:0035770">
    <property type="term" value="C:ribonucleoprotein granule"/>
    <property type="evidence" value="ECO:0007669"/>
    <property type="project" value="TreeGrafter"/>
</dbReference>
<name>A0AAD9PK29_9APIC</name>
<comment type="caution">
    <text evidence="1">The sequence shown here is derived from an EMBL/GenBank/DDBJ whole genome shotgun (WGS) entry which is preliminary data.</text>
</comment>
<organism evidence="1 2">
    <name type="scientific">Babesia duncani</name>
    <dbReference type="NCBI Taxonomy" id="323732"/>
    <lineage>
        <taxon>Eukaryota</taxon>
        <taxon>Sar</taxon>
        <taxon>Alveolata</taxon>
        <taxon>Apicomplexa</taxon>
        <taxon>Aconoidasida</taxon>
        <taxon>Piroplasmida</taxon>
        <taxon>Babesiidae</taxon>
        <taxon>Babesia</taxon>
    </lineage>
</organism>
<dbReference type="RefSeq" id="XP_067803146.1">
    <property type="nucleotide sequence ID" value="XM_067946582.1"/>
</dbReference>
<gene>
    <name evidence="1" type="ORF">BdWA1_001546</name>
</gene>
<evidence type="ECO:0000313" key="1">
    <source>
        <dbReference type="EMBL" id="KAK2196304.1"/>
    </source>
</evidence>
<dbReference type="SUPFAM" id="SSF48371">
    <property type="entry name" value="ARM repeat"/>
    <property type="match status" value="1"/>
</dbReference>
<proteinExistence type="predicted"/>
<dbReference type="InterPro" id="IPR050870">
    <property type="entry name" value="FAST_kinase"/>
</dbReference>
<dbReference type="AlphaFoldDB" id="A0AAD9PK29"/>
<dbReference type="GeneID" id="94335844"/>
<dbReference type="GO" id="GO:0005759">
    <property type="term" value="C:mitochondrial matrix"/>
    <property type="evidence" value="ECO:0007669"/>
    <property type="project" value="TreeGrafter"/>
</dbReference>
<dbReference type="GO" id="GO:0000963">
    <property type="term" value="P:mitochondrial RNA processing"/>
    <property type="evidence" value="ECO:0007669"/>
    <property type="project" value="TreeGrafter"/>
</dbReference>
<evidence type="ECO:0000313" key="2">
    <source>
        <dbReference type="Proteomes" id="UP001214638"/>
    </source>
</evidence>
<dbReference type="GO" id="GO:0003723">
    <property type="term" value="F:RNA binding"/>
    <property type="evidence" value="ECO:0007669"/>
    <property type="project" value="TreeGrafter"/>
</dbReference>
<sequence>MTRIKPTEAKKLDAFLGQFDACRVPAIPNHTIKVLPRKKSKPINVQEGDLYSAKPVWQQLADLESAYKQRFKRPPRARVTRGPDTREYLINIPIPSIDSKPLQQNGPGLVDDLASGAGASNKESFIMAMDKAKLKHATIEPQQAMQLRGSGLESEETILEDGIVANPESSEDLDQGILQHVLGKDDEIDASSIGAVIEAETRLEPETWLNMNPAHLVLQQRIQRERNLQGLVSVIKDEISNLNQVNAATALYRIAKLSTTSFKRHLLRRDETVASLISVIKSRLGEMDSQGLCNVLWALVRLELYPNYMPMLLELIQQHVNSLSCLELACSLYCLSRLGNVKGATELCDLLVGITQDKITQFNNPQDLVCISTALARLHIRNVHTFAQITQMVLEQLDQFNMQQICGISWAFASLGFVNHDLFDCIKRRIEACGDSGAHVREIVFLTWALAKANVADPDTLLYTISPIIRTNIRQLGPREIATVAWAFVNARVQDSALFSDLAHVLLPLVKQSSTKDLTACVSAFRDLDLPIWEHLEQRILELCNEFTPLQLAKITSSVPGTNPEIYPRLAKACQSKIHLFTAENILELLVGFSKAEFDNGKDLFKSLLHAISHQVPRLYAEDAICLFDVCTKLNLGVDCGALLDRIMRATLEHIDQRVGRWRCLDLVHVTQLFECMARIETDSRVLHTISKQLQTILSRSVTRQDFAKWLAACSKLSHHQLTPIQERVNTDTALMASIHGHLASLGHLDPLQLDAAITLVTACIKIGHLDNHLMKWIDELINLELSNEHLFQLIPELVDATTHLQWVKEKLEILPVPQDINELVGMLWSCAVLGNDVQFQRFAQSLGDVVQLPNVLDANKDTGSCENDKRPNGARKNYKPLAQTLHCASQLELPRNVFRARQVALHAKFANVKSATLEEYESYSLVDTKIKTWSFNLISQTLIEMKIAHKSWHWIQDLYCIGASFPLDGHVIDLVTPSDLLAPHARMRAQALLRQRQIQLLGYGVASIFESSLEQNPRKTIAEALSGFMEQARCFVANPTPS</sequence>
<reference evidence="1" key="1">
    <citation type="journal article" date="2023" name="Nat. Microbiol.">
        <title>Babesia duncani multi-omics identifies virulence factors and drug targets.</title>
        <authorList>
            <person name="Singh P."/>
            <person name="Lonardi S."/>
            <person name="Liang Q."/>
            <person name="Vydyam P."/>
            <person name="Khabirova E."/>
            <person name="Fang T."/>
            <person name="Gihaz S."/>
            <person name="Thekkiniath J."/>
            <person name="Munshi M."/>
            <person name="Abel S."/>
            <person name="Ciampossin L."/>
            <person name="Batugedara G."/>
            <person name="Gupta M."/>
            <person name="Lu X.M."/>
            <person name="Lenz T."/>
            <person name="Chakravarty S."/>
            <person name="Cornillot E."/>
            <person name="Hu Y."/>
            <person name="Ma W."/>
            <person name="Gonzalez L.M."/>
            <person name="Sanchez S."/>
            <person name="Estrada K."/>
            <person name="Sanchez-Flores A."/>
            <person name="Montero E."/>
            <person name="Harb O.S."/>
            <person name="Le Roch K.G."/>
            <person name="Mamoun C.B."/>
        </authorList>
    </citation>
    <scope>NUCLEOTIDE SEQUENCE</scope>
    <source>
        <strain evidence="1">WA1</strain>
    </source>
</reference>
<dbReference type="GO" id="GO:0044528">
    <property type="term" value="P:regulation of mitochondrial mRNA stability"/>
    <property type="evidence" value="ECO:0007669"/>
    <property type="project" value="TreeGrafter"/>
</dbReference>
<dbReference type="PANTHER" id="PTHR21228:SF40">
    <property type="entry name" value="LD45607P"/>
    <property type="match status" value="1"/>
</dbReference>
<accession>A0AAD9PK29</accession>
<dbReference type="KEGG" id="bdw:94335844"/>
<protein>
    <submittedName>
        <fullName evidence="1">Armadillo-type fold</fullName>
    </submittedName>
</protein>